<dbReference type="InterPro" id="IPR052337">
    <property type="entry name" value="SAT4-like"/>
</dbReference>
<organism evidence="9 10">
    <name type="scientific">Daldinia eschscholtzii</name>
    <dbReference type="NCBI Taxonomy" id="292717"/>
    <lineage>
        <taxon>Eukaryota</taxon>
        <taxon>Fungi</taxon>
        <taxon>Dikarya</taxon>
        <taxon>Ascomycota</taxon>
        <taxon>Pezizomycotina</taxon>
        <taxon>Sordariomycetes</taxon>
        <taxon>Xylariomycetidae</taxon>
        <taxon>Xylariales</taxon>
        <taxon>Hypoxylaceae</taxon>
        <taxon>Daldinia</taxon>
    </lineage>
</organism>
<comment type="subcellular location">
    <subcellularLocation>
        <location evidence="1">Membrane</location>
        <topology evidence="1">Multi-pass membrane protein</topology>
    </subcellularLocation>
</comment>
<reference evidence="9 10" key="1">
    <citation type="journal article" date="2024" name="Front Chem Biol">
        <title>Unveiling the potential of Daldinia eschscholtzii MFLUCC 19-0629 through bioactivity and bioinformatics studies for enhanced sustainable agriculture production.</title>
        <authorList>
            <person name="Brooks S."/>
            <person name="Weaver J.A."/>
            <person name="Klomchit A."/>
            <person name="Alharthi S.A."/>
            <person name="Onlamun T."/>
            <person name="Nurani R."/>
            <person name="Vong T.K."/>
            <person name="Alberti F."/>
            <person name="Greco C."/>
        </authorList>
    </citation>
    <scope>NUCLEOTIDE SEQUENCE [LARGE SCALE GENOMIC DNA]</scope>
    <source>
        <strain evidence="9">MFLUCC 19-0629</strain>
    </source>
</reference>
<feature type="transmembrane region" description="Helical" evidence="7">
    <location>
        <begin position="100"/>
        <end position="120"/>
    </location>
</feature>
<comment type="similarity">
    <text evidence="5">Belongs to the SAT4 family.</text>
</comment>
<feature type="transmembrane region" description="Helical" evidence="7">
    <location>
        <begin position="12"/>
        <end position="31"/>
    </location>
</feature>
<dbReference type="GO" id="GO:0016020">
    <property type="term" value="C:membrane"/>
    <property type="evidence" value="ECO:0007669"/>
    <property type="project" value="UniProtKB-SubCell"/>
</dbReference>
<feature type="compositionally biased region" description="Basic and acidic residues" evidence="6">
    <location>
        <begin position="218"/>
        <end position="232"/>
    </location>
</feature>
<evidence type="ECO:0000256" key="2">
    <source>
        <dbReference type="ARBA" id="ARBA00022692"/>
    </source>
</evidence>
<evidence type="ECO:0000256" key="3">
    <source>
        <dbReference type="ARBA" id="ARBA00022989"/>
    </source>
</evidence>
<dbReference type="Pfam" id="PF20684">
    <property type="entry name" value="Fung_rhodopsin"/>
    <property type="match status" value="1"/>
</dbReference>
<keyword evidence="3 7" id="KW-1133">Transmembrane helix</keyword>
<proteinExistence type="inferred from homology"/>
<keyword evidence="2 7" id="KW-0812">Transmembrane</keyword>
<evidence type="ECO:0000256" key="5">
    <source>
        <dbReference type="ARBA" id="ARBA00038359"/>
    </source>
</evidence>
<dbReference type="AlphaFoldDB" id="A0AAX6MHR6"/>
<feature type="transmembrane region" description="Helical" evidence="7">
    <location>
        <begin position="140"/>
        <end position="158"/>
    </location>
</feature>
<dbReference type="PANTHER" id="PTHR33048:SF47">
    <property type="entry name" value="INTEGRAL MEMBRANE PROTEIN-RELATED"/>
    <property type="match status" value="1"/>
</dbReference>
<evidence type="ECO:0000256" key="6">
    <source>
        <dbReference type="SAM" id="MobiDB-lite"/>
    </source>
</evidence>
<evidence type="ECO:0000256" key="4">
    <source>
        <dbReference type="ARBA" id="ARBA00023136"/>
    </source>
</evidence>
<dbReference type="PANTHER" id="PTHR33048">
    <property type="entry name" value="PTH11-LIKE INTEGRAL MEMBRANE PROTEIN (AFU_ORTHOLOGUE AFUA_5G11245)"/>
    <property type="match status" value="1"/>
</dbReference>
<evidence type="ECO:0000259" key="8">
    <source>
        <dbReference type="Pfam" id="PF20684"/>
    </source>
</evidence>
<accession>A0AAX6MHR6</accession>
<keyword evidence="4 7" id="KW-0472">Membrane</keyword>
<sequence length="232" mass="25267">MEAPETIDHTQITILLTVSTVLTGISDAAVVVVTRSWIRFFVMKKAGLDDWMSVGALIVTIGYLAILYVGKAKGMGSPMATIAMEDREALLQISKRSRHVLYGIFGVGGLATAFSCARLYSIHTYTLAADPFRDSILVNVWSMVEVNVAIWCASAPALKPLFSPRRFLDSGKSTSRNYHNLNHPGLSQKGVDGSTSQSHIVPVHSDNYSASPRGSSHGPEEIELERPRQAHV</sequence>
<comment type="caution">
    <text evidence="9">The sequence shown here is derived from an EMBL/GenBank/DDBJ whole genome shotgun (WGS) entry which is preliminary data.</text>
</comment>
<gene>
    <name evidence="9" type="ORF">Daesc_006492</name>
</gene>
<dbReference type="EMBL" id="JBANMG010000006">
    <property type="protein sequence ID" value="KAK6951967.1"/>
    <property type="molecule type" value="Genomic_DNA"/>
</dbReference>
<feature type="transmembrane region" description="Helical" evidence="7">
    <location>
        <begin position="51"/>
        <end position="69"/>
    </location>
</feature>
<feature type="domain" description="Rhodopsin" evidence="8">
    <location>
        <begin position="91"/>
        <end position="163"/>
    </location>
</feature>
<evidence type="ECO:0000313" key="10">
    <source>
        <dbReference type="Proteomes" id="UP001369815"/>
    </source>
</evidence>
<keyword evidence="10" id="KW-1185">Reference proteome</keyword>
<dbReference type="InterPro" id="IPR049326">
    <property type="entry name" value="Rhodopsin_dom_fungi"/>
</dbReference>
<protein>
    <recommendedName>
        <fullName evidence="8">Rhodopsin domain-containing protein</fullName>
    </recommendedName>
</protein>
<evidence type="ECO:0000256" key="7">
    <source>
        <dbReference type="SAM" id="Phobius"/>
    </source>
</evidence>
<feature type="region of interest" description="Disordered" evidence="6">
    <location>
        <begin position="178"/>
        <end position="232"/>
    </location>
</feature>
<dbReference type="Proteomes" id="UP001369815">
    <property type="component" value="Unassembled WGS sequence"/>
</dbReference>
<name>A0AAX6MHR6_9PEZI</name>
<evidence type="ECO:0000256" key="1">
    <source>
        <dbReference type="ARBA" id="ARBA00004141"/>
    </source>
</evidence>
<evidence type="ECO:0000313" key="9">
    <source>
        <dbReference type="EMBL" id="KAK6951967.1"/>
    </source>
</evidence>